<feature type="transmembrane region" description="Helical" evidence="1">
    <location>
        <begin position="305"/>
        <end position="327"/>
    </location>
</feature>
<evidence type="ECO:0000313" key="3">
    <source>
        <dbReference type="Proteomes" id="UP000038204"/>
    </source>
</evidence>
<evidence type="ECO:0000256" key="1">
    <source>
        <dbReference type="SAM" id="Phobius"/>
    </source>
</evidence>
<feature type="transmembrane region" description="Helical" evidence="1">
    <location>
        <begin position="145"/>
        <end position="174"/>
    </location>
</feature>
<evidence type="ECO:0000313" key="2">
    <source>
        <dbReference type="EMBL" id="CNH77860.1"/>
    </source>
</evidence>
<feature type="transmembrane region" description="Helical" evidence="1">
    <location>
        <begin position="7"/>
        <end position="28"/>
    </location>
</feature>
<feature type="transmembrane region" description="Helical" evidence="1">
    <location>
        <begin position="270"/>
        <end position="293"/>
    </location>
</feature>
<keyword evidence="1" id="KW-0812">Transmembrane</keyword>
<protein>
    <submittedName>
        <fullName evidence="2">Uncharacterized protein</fullName>
    </submittedName>
</protein>
<gene>
    <name evidence="2" type="ORF">ERS008667_01493</name>
</gene>
<feature type="transmembrane region" description="Helical" evidence="1">
    <location>
        <begin position="108"/>
        <end position="133"/>
    </location>
</feature>
<sequence length="361" mass="42208">MLYKKEFILLILVKVLFSFFAFFIYSNFSQLGDSNRYLNATLNFNNILDRTQFVDNTFAFLKYVMSSSLLVNVSISVLFGYSFFYVFKDVLIFVDKKLLYMSFLLPSFQIWTSVAGKEIIAVIGFLFFIKWVINIQFGRGNRIHYLVIGIIFGIFLRPHYGIAYIYLAISAIILSRIKFRVFSNGFYVLSLFIIAIMLFLVLALTVNIWSAQFLSVLDTIEGYFLSYDASNSNRYDIEWGTISDYFYNITWGFFISIIGPTLNETLNRVVYLPFFIEGILSFILMIVISYRLYKSTNENVLYRKLFYFSFLPALIIILMIHYPFGIFNPGSAIRYKQNITPLIYFYPLLMLACINKYKVKG</sequence>
<reference evidence="2 3" key="1">
    <citation type="submission" date="2015-03" db="EMBL/GenBank/DDBJ databases">
        <authorList>
            <person name="Murphy D."/>
        </authorList>
    </citation>
    <scope>NUCLEOTIDE SEQUENCE [LARGE SCALE GENOMIC DNA]</scope>
    <source>
        <strain evidence="2 3">Y233</strain>
    </source>
</reference>
<feature type="transmembrane region" description="Helical" evidence="1">
    <location>
        <begin position="339"/>
        <end position="357"/>
    </location>
</feature>
<feature type="transmembrane region" description="Helical" evidence="1">
    <location>
        <begin position="186"/>
        <end position="209"/>
    </location>
</feature>
<name>A0A0T9PRQ0_9GAMM</name>
<proteinExistence type="predicted"/>
<feature type="transmembrane region" description="Helical" evidence="1">
    <location>
        <begin position="63"/>
        <end position="87"/>
    </location>
</feature>
<accession>A0A0T9PRQ0</accession>
<dbReference type="AlphaFoldDB" id="A0A0T9PRQ0"/>
<organism evidence="2 3">
    <name type="scientific">Yersinia similis</name>
    <dbReference type="NCBI Taxonomy" id="367190"/>
    <lineage>
        <taxon>Bacteria</taxon>
        <taxon>Pseudomonadati</taxon>
        <taxon>Pseudomonadota</taxon>
        <taxon>Gammaproteobacteria</taxon>
        <taxon>Enterobacterales</taxon>
        <taxon>Yersiniaceae</taxon>
        <taxon>Yersinia</taxon>
    </lineage>
</organism>
<dbReference type="Proteomes" id="UP000038204">
    <property type="component" value="Unassembled WGS sequence"/>
</dbReference>
<keyword evidence="1" id="KW-0472">Membrane</keyword>
<keyword evidence="1" id="KW-1133">Transmembrane helix</keyword>
<dbReference type="EMBL" id="CQBK01000009">
    <property type="protein sequence ID" value="CNH77860.1"/>
    <property type="molecule type" value="Genomic_DNA"/>
</dbReference>